<evidence type="ECO:0000256" key="7">
    <source>
        <dbReference type="ARBA" id="ARBA00023265"/>
    </source>
</evidence>
<evidence type="ECO:0000313" key="10">
    <source>
        <dbReference type="Proteomes" id="UP000636800"/>
    </source>
</evidence>
<keyword evidence="10" id="KW-1185">Reference proteome</keyword>
<comment type="caution">
    <text evidence="9">The sequence shown here is derived from an EMBL/GenBank/DDBJ whole genome shotgun (WGS) entry which is preliminary data.</text>
</comment>
<keyword evidence="7" id="KW-0568">Pathogenesis-related protein</keyword>
<dbReference type="Proteomes" id="UP000636800">
    <property type="component" value="Unassembled WGS sequence"/>
</dbReference>
<reference evidence="9 10" key="1">
    <citation type="journal article" date="2020" name="Nat. Food">
        <title>A phased Vanilla planifolia genome enables genetic improvement of flavour and production.</title>
        <authorList>
            <person name="Hasing T."/>
            <person name="Tang H."/>
            <person name="Brym M."/>
            <person name="Khazi F."/>
            <person name="Huang T."/>
            <person name="Chambers A.H."/>
        </authorList>
    </citation>
    <scope>NUCLEOTIDE SEQUENCE [LARGE SCALE GENOMIC DNA]</scope>
    <source>
        <tissue evidence="9">Leaf</tissue>
    </source>
</reference>
<evidence type="ECO:0000256" key="1">
    <source>
        <dbReference type="ARBA" id="ARBA00004141"/>
    </source>
</evidence>
<evidence type="ECO:0000256" key="2">
    <source>
        <dbReference type="ARBA" id="ARBA00006574"/>
    </source>
</evidence>
<organism evidence="9 10">
    <name type="scientific">Vanilla planifolia</name>
    <name type="common">Vanilla</name>
    <dbReference type="NCBI Taxonomy" id="51239"/>
    <lineage>
        <taxon>Eukaryota</taxon>
        <taxon>Viridiplantae</taxon>
        <taxon>Streptophyta</taxon>
        <taxon>Embryophyta</taxon>
        <taxon>Tracheophyta</taxon>
        <taxon>Spermatophyta</taxon>
        <taxon>Magnoliopsida</taxon>
        <taxon>Liliopsida</taxon>
        <taxon>Asparagales</taxon>
        <taxon>Orchidaceae</taxon>
        <taxon>Vanilloideae</taxon>
        <taxon>Vanilleae</taxon>
        <taxon>Vanilla</taxon>
    </lineage>
</organism>
<comment type="subcellular location">
    <subcellularLocation>
        <location evidence="1">Membrane</location>
        <topology evidence="1">Multi-pass membrane protein</topology>
    </subcellularLocation>
</comment>
<evidence type="ECO:0000256" key="3">
    <source>
        <dbReference type="ARBA" id="ARBA00022692"/>
    </source>
</evidence>
<dbReference type="Pfam" id="PF03094">
    <property type="entry name" value="Mlo"/>
    <property type="match status" value="1"/>
</dbReference>
<dbReference type="InterPro" id="IPR004326">
    <property type="entry name" value="Mlo"/>
</dbReference>
<evidence type="ECO:0000256" key="5">
    <source>
        <dbReference type="ARBA" id="ARBA00022989"/>
    </source>
</evidence>
<keyword evidence="4" id="KW-0611">Plant defense</keyword>
<evidence type="ECO:0000256" key="6">
    <source>
        <dbReference type="ARBA" id="ARBA00023136"/>
    </source>
</evidence>
<gene>
    <name evidence="9" type="ORF">HPP92_018928</name>
</gene>
<proteinExistence type="inferred from homology"/>
<dbReference type="AlphaFoldDB" id="A0A835UMV3"/>
<keyword evidence="5 8" id="KW-1133">Transmembrane helix</keyword>
<evidence type="ECO:0000313" key="9">
    <source>
        <dbReference type="EMBL" id="KAG0467348.1"/>
    </source>
</evidence>
<comment type="similarity">
    <text evidence="2">Belongs to the MLO family.</text>
</comment>
<protein>
    <submittedName>
        <fullName evidence="9">Uncharacterized protein</fullName>
    </submittedName>
</protein>
<dbReference type="GO" id="GO:0006952">
    <property type="term" value="P:defense response"/>
    <property type="evidence" value="ECO:0007669"/>
    <property type="project" value="UniProtKB-KW"/>
</dbReference>
<evidence type="ECO:0000256" key="8">
    <source>
        <dbReference type="SAM" id="Phobius"/>
    </source>
</evidence>
<feature type="transmembrane region" description="Helical" evidence="8">
    <location>
        <begin position="12"/>
        <end position="35"/>
    </location>
</feature>
<sequence>MNETLEFTPTWVVAVVCTVIVVISLFVEQFIHYLGQSPYKVDIPKLEMVDEVIGQEDIILIQMEWE</sequence>
<dbReference type="EMBL" id="JADCNL010000009">
    <property type="protein sequence ID" value="KAG0467348.1"/>
    <property type="molecule type" value="Genomic_DNA"/>
</dbReference>
<keyword evidence="3 8" id="KW-0812">Transmembrane</keyword>
<dbReference type="OrthoDB" id="741665at2759"/>
<evidence type="ECO:0000256" key="4">
    <source>
        <dbReference type="ARBA" id="ARBA00022821"/>
    </source>
</evidence>
<accession>A0A835UMV3</accession>
<keyword evidence="6 8" id="KW-0472">Membrane</keyword>
<name>A0A835UMV3_VANPL</name>
<dbReference type="GO" id="GO:0016020">
    <property type="term" value="C:membrane"/>
    <property type="evidence" value="ECO:0007669"/>
    <property type="project" value="UniProtKB-SubCell"/>
</dbReference>